<evidence type="ECO:0000256" key="1">
    <source>
        <dbReference type="SAM" id="Phobius"/>
    </source>
</evidence>
<dbReference type="GO" id="GO:0046521">
    <property type="term" value="P:sphingoid catabolic process"/>
    <property type="evidence" value="ECO:0007669"/>
    <property type="project" value="TreeGrafter"/>
</dbReference>
<keyword evidence="1" id="KW-0812">Transmembrane</keyword>
<feature type="transmembrane region" description="Helical" evidence="1">
    <location>
        <begin position="161"/>
        <end position="182"/>
    </location>
</feature>
<dbReference type="InterPro" id="IPR009305">
    <property type="entry name" value="Mpo1-like"/>
</dbReference>
<dbReference type="GO" id="GO:0016020">
    <property type="term" value="C:membrane"/>
    <property type="evidence" value="ECO:0007669"/>
    <property type="project" value="GOC"/>
</dbReference>
<accession>A0A316ZD59</accession>
<gene>
    <name evidence="2" type="ORF">FA09DRAFT_360476</name>
</gene>
<reference evidence="2 3" key="1">
    <citation type="journal article" date="2018" name="Mol. Biol. Evol.">
        <title>Broad Genomic Sampling Reveals a Smut Pathogenic Ancestry of the Fungal Clade Ustilaginomycotina.</title>
        <authorList>
            <person name="Kijpornyongpan T."/>
            <person name="Mondo S.J."/>
            <person name="Barry K."/>
            <person name="Sandor L."/>
            <person name="Lee J."/>
            <person name="Lipzen A."/>
            <person name="Pangilinan J."/>
            <person name="LaButti K."/>
            <person name="Hainaut M."/>
            <person name="Henrissat B."/>
            <person name="Grigoriev I.V."/>
            <person name="Spatafora J.W."/>
            <person name="Aime M.C."/>
        </authorList>
    </citation>
    <scope>NUCLEOTIDE SEQUENCE [LARGE SCALE GENOMIC DNA]</scope>
    <source>
        <strain evidence="2 3">MCA 4186</strain>
    </source>
</reference>
<dbReference type="GO" id="GO:0005783">
    <property type="term" value="C:endoplasmic reticulum"/>
    <property type="evidence" value="ECO:0007669"/>
    <property type="project" value="TreeGrafter"/>
</dbReference>
<dbReference type="EMBL" id="KZ819292">
    <property type="protein sequence ID" value="PWN98193.1"/>
    <property type="molecule type" value="Genomic_DNA"/>
</dbReference>
<dbReference type="Pfam" id="PF06127">
    <property type="entry name" value="Mpo1-like"/>
    <property type="match status" value="1"/>
</dbReference>
<dbReference type="Proteomes" id="UP000245946">
    <property type="component" value="Unassembled WGS sequence"/>
</dbReference>
<protein>
    <submittedName>
        <fullName evidence="2">DUF962-domain-containing protein</fullName>
    </submittedName>
</protein>
<keyword evidence="1" id="KW-0472">Membrane</keyword>
<dbReference type="RefSeq" id="XP_025598472.1">
    <property type="nucleotide sequence ID" value="XM_025745238.1"/>
</dbReference>
<name>A0A316ZD59_9BASI</name>
<dbReference type="PANTHER" id="PTHR28026:SF9">
    <property type="entry name" value="2-HYDROXY-PALMITIC ACID DIOXYGENASE MPO1"/>
    <property type="match status" value="1"/>
</dbReference>
<evidence type="ECO:0000313" key="3">
    <source>
        <dbReference type="Proteomes" id="UP000245946"/>
    </source>
</evidence>
<dbReference type="PANTHER" id="PTHR28026">
    <property type="entry name" value="DUF962 DOMAIN PROTEIN (AFU_ORTHOLOGUE AFUA_8G05310)"/>
    <property type="match status" value="1"/>
</dbReference>
<feature type="transmembrane region" description="Helical" evidence="1">
    <location>
        <begin position="127"/>
        <end position="146"/>
    </location>
</feature>
<dbReference type="AlphaFoldDB" id="A0A316ZD59"/>
<proteinExistence type="predicted"/>
<dbReference type="GeneID" id="37272782"/>
<organism evidence="2 3">
    <name type="scientific">Tilletiopsis washingtonensis</name>
    <dbReference type="NCBI Taxonomy" id="58919"/>
    <lineage>
        <taxon>Eukaryota</taxon>
        <taxon>Fungi</taxon>
        <taxon>Dikarya</taxon>
        <taxon>Basidiomycota</taxon>
        <taxon>Ustilaginomycotina</taxon>
        <taxon>Exobasidiomycetes</taxon>
        <taxon>Entylomatales</taxon>
        <taxon>Entylomatales incertae sedis</taxon>
        <taxon>Tilletiopsis</taxon>
    </lineage>
</organism>
<dbReference type="OrthoDB" id="2124888at2759"/>
<evidence type="ECO:0000313" key="2">
    <source>
        <dbReference type="EMBL" id="PWN98193.1"/>
    </source>
</evidence>
<sequence length="215" mass="23663">MALSANPRDLVNLRKQLAFYGAYHTNPVNVGIHIVGVPTIIFGAQVMLASRGPLEVPAWLAPVLDSLQAHAPAALAKYAHFDAAAVFASAYWVYYFLLDSVAATALLPLWAGLYFGAQYLLAEHAHVALKYGLYAFAAGWISQFYGHGVHEGRAPALLDNLLGAVVLAPFFVWLEVIFHLGYRPELQKHLKNDVGKLVHEFRKEKASKQRSVKAQ</sequence>
<keyword evidence="1" id="KW-1133">Transmembrane helix</keyword>
<keyword evidence="3" id="KW-1185">Reference proteome</keyword>
<feature type="transmembrane region" description="Helical" evidence="1">
    <location>
        <begin position="92"/>
        <end position="115"/>
    </location>
</feature>